<evidence type="ECO:0000313" key="3">
    <source>
        <dbReference type="Proteomes" id="UP001595839"/>
    </source>
</evidence>
<reference evidence="3" key="1">
    <citation type="journal article" date="2019" name="Int. J. Syst. Evol. Microbiol.">
        <title>The Global Catalogue of Microorganisms (GCM) 10K type strain sequencing project: providing services to taxonomists for standard genome sequencing and annotation.</title>
        <authorList>
            <consortium name="The Broad Institute Genomics Platform"/>
            <consortium name="The Broad Institute Genome Sequencing Center for Infectious Disease"/>
            <person name="Wu L."/>
            <person name="Ma J."/>
        </authorList>
    </citation>
    <scope>NUCLEOTIDE SEQUENCE [LARGE SCALE GENOMIC DNA]</scope>
    <source>
        <strain evidence="3">CGMCC 4.7177</strain>
    </source>
</reference>
<evidence type="ECO:0000313" key="2">
    <source>
        <dbReference type="EMBL" id="MFC4507034.1"/>
    </source>
</evidence>
<dbReference type="EMBL" id="JBHSFK010000050">
    <property type="protein sequence ID" value="MFC4507034.1"/>
    <property type="molecule type" value="Genomic_DNA"/>
</dbReference>
<organism evidence="2 3">
    <name type="scientific">Streptomyces vulcanius</name>
    <dbReference type="NCBI Taxonomy" id="1441876"/>
    <lineage>
        <taxon>Bacteria</taxon>
        <taxon>Bacillati</taxon>
        <taxon>Actinomycetota</taxon>
        <taxon>Actinomycetes</taxon>
        <taxon>Kitasatosporales</taxon>
        <taxon>Streptomycetaceae</taxon>
        <taxon>Streptomyces</taxon>
    </lineage>
</organism>
<proteinExistence type="predicted"/>
<sequence>MSDELQKEQDRALVELAAEKLLKTSSAAVQEQSRRRYVQSQTRGSGTPVVVDDVEAPSCVVEVFAPRYEYVLEYLALFGSPAVGWAVAVWLGTVVRRWGKVTREERHSAVEVAAELLKVQKRDLGFGRHRWIPIRAAEGEAA</sequence>
<feature type="transmembrane region" description="Helical" evidence="1">
    <location>
        <begin position="74"/>
        <end position="95"/>
    </location>
</feature>
<keyword evidence="1" id="KW-1133">Transmembrane helix</keyword>
<comment type="caution">
    <text evidence="2">The sequence shown here is derived from an EMBL/GenBank/DDBJ whole genome shotgun (WGS) entry which is preliminary data.</text>
</comment>
<keyword evidence="1" id="KW-0812">Transmembrane</keyword>
<name>A0ABV9B4G3_9ACTN</name>
<gene>
    <name evidence="2" type="ORF">ACFPIH_47640</name>
</gene>
<accession>A0ABV9B4G3</accession>
<dbReference type="Proteomes" id="UP001595839">
    <property type="component" value="Unassembled WGS sequence"/>
</dbReference>
<evidence type="ECO:0000256" key="1">
    <source>
        <dbReference type="SAM" id="Phobius"/>
    </source>
</evidence>
<dbReference type="RefSeq" id="WP_381177467.1">
    <property type="nucleotide sequence ID" value="NZ_JBHSFK010000050.1"/>
</dbReference>
<protein>
    <submittedName>
        <fullName evidence="2">Uncharacterized protein</fullName>
    </submittedName>
</protein>
<keyword evidence="1" id="KW-0472">Membrane</keyword>
<keyword evidence="3" id="KW-1185">Reference proteome</keyword>